<dbReference type="SUPFAM" id="SSF55753">
    <property type="entry name" value="Actin depolymerizing proteins"/>
    <property type="match status" value="1"/>
</dbReference>
<gene>
    <name evidence="2" type="ORF">TDIB3V08_LOCUS11300</name>
</gene>
<dbReference type="InterPro" id="IPR007123">
    <property type="entry name" value="Gelsolin-like_dom"/>
</dbReference>
<dbReference type="GO" id="GO:0005737">
    <property type="term" value="C:cytoplasm"/>
    <property type="evidence" value="ECO:0007669"/>
    <property type="project" value="TreeGrafter"/>
</dbReference>
<dbReference type="AlphaFoldDB" id="A0A7R8VYQ3"/>
<dbReference type="PANTHER" id="PTHR11977:SF57">
    <property type="entry name" value="VILLIN-LIKE PROTEIN QUAIL"/>
    <property type="match status" value="1"/>
</dbReference>
<dbReference type="GO" id="GO:0051015">
    <property type="term" value="F:actin filament binding"/>
    <property type="evidence" value="ECO:0007669"/>
    <property type="project" value="InterPro"/>
</dbReference>
<organism evidence="2">
    <name type="scientific">Timema douglasi</name>
    <name type="common">Walking stick</name>
    <dbReference type="NCBI Taxonomy" id="61478"/>
    <lineage>
        <taxon>Eukaryota</taxon>
        <taxon>Metazoa</taxon>
        <taxon>Ecdysozoa</taxon>
        <taxon>Arthropoda</taxon>
        <taxon>Hexapoda</taxon>
        <taxon>Insecta</taxon>
        <taxon>Pterygota</taxon>
        <taxon>Neoptera</taxon>
        <taxon>Polyneoptera</taxon>
        <taxon>Phasmatodea</taxon>
        <taxon>Timematodea</taxon>
        <taxon>Timematoidea</taxon>
        <taxon>Timematidae</taxon>
        <taxon>Timema</taxon>
    </lineage>
</organism>
<feature type="domain" description="Gelsolin-like" evidence="1">
    <location>
        <begin position="7"/>
        <end position="95"/>
    </location>
</feature>
<dbReference type="Pfam" id="PF00626">
    <property type="entry name" value="Gelsolin"/>
    <property type="match status" value="1"/>
</dbReference>
<evidence type="ECO:0000259" key="1">
    <source>
        <dbReference type="Pfam" id="PF00626"/>
    </source>
</evidence>
<proteinExistence type="predicted"/>
<evidence type="ECO:0000313" key="2">
    <source>
        <dbReference type="EMBL" id="CAD7205146.1"/>
    </source>
</evidence>
<dbReference type="GO" id="GO:0008154">
    <property type="term" value="P:actin polymerization or depolymerization"/>
    <property type="evidence" value="ECO:0007669"/>
    <property type="project" value="TreeGrafter"/>
</dbReference>
<dbReference type="InterPro" id="IPR029006">
    <property type="entry name" value="ADF-H/Gelsolin-like_dom_sf"/>
</dbReference>
<sequence>MQVVALPKEQYGNFYSGDCYIVYAASEFGQTSGTDTKVSQVNGPLEVHLHFWLGSHTSTDEAGVAVFKTVELDDYLGGPPVQHREVQGNESNRFKSYFKSGIRESHFIFLLWSLPPWPVDFPGVLDSSSPASHMFPSEQGSSAGIPGVPGSSAIFITGIPEKPFLG</sequence>
<protein>
    <recommendedName>
        <fullName evidence="1">Gelsolin-like domain-containing protein</fullName>
    </recommendedName>
</protein>
<dbReference type="GO" id="GO:0051016">
    <property type="term" value="P:barbed-end actin filament capping"/>
    <property type="evidence" value="ECO:0007669"/>
    <property type="project" value="TreeGrafter"/>
</dbReference>
<reference evidence="2" key="1">
    <citation type="submission" date="2020-11" db="EMBL/GenBank/DDBJ databases">
        <authorList>
            <person name="Tran Van P."/>
        </authorList>
    </citation>
    <scope>NUCLEOTIDE SEQUENCE</scope>
</reference>
<dbReference type="GO" id="GO:0051014">
    <property type="term" value="P:actin filament severing"/>
    <property type="evidence" value="ECO:0007669"/>
    <property type="project" value="TreeGrafter"/>
</dbReference>
<dbReference type="SMART" id="SM00262">
    <property type="entry name" value="GEL"/>
    <property type="match status" value="1"/>
</dbReference>
<name>A0A7R8VYQ3_TIMDO</name>
<dbReference type="PANTHER" id="PTHR11977">
    <property type="entry name" value="VILLIN"/>
    <property type="match status" value="1"/>
</dbReference>
<dbReference type="InterPro" id="IPR007122">
    <property type="entry name" value="Villin/Gelsolin"/>
</dbReference>
<accession>A0A7R8VYQ3</accession>
<dbReference type="GO" id="GO:0015629">
    <property type="term" value="C:actin cytoskeleton"/>
    <property type="evidence" value="ECO:0007669"/>
    <property type="project" value="TreeGrafter"/>
</dbReference>
<dbReference type="EMBL" id="OA574186">
    <property type="protein sequence ID" value="CAD7205146.1"/>
    <property type="molecule type" value="Genomic_DNA"/>
</dbReference>
<dbReference type="Gene3D" id="3.40.20.10">
    <property type="entry name" value="Severin"/>
    <property type="match status" value="1"/>
</dbReference>
<dbReference type="GO" id="GO:0005546">
    <property type="term" value="F:phosphatidylinositol-4,5-bisphosphate binding"/>
    <property type="evidence" value="ECO:0007669"/>
    <property type="project" value="TreeGrafter"/>
</dbReference>